<dbReference type="EMBL" id="JAINVZ010000005">
    <property type="protein sequence ID" value="MBY8885128.1"/>
    <property type="molecule type" value="Genomic_DNA"/>
</dbReference>
<dbReference type="SUPFAM" id="SSF51445">
    <property type="entry name" value="(Trans)glycosidases"/>
    <property type="match status" value="1"/>
</dbReference>
<evidence type="ECO:0000256" key="3">
    <source>
        <dbReference type="ARBA" id="ARBA00023295"/>
    </source>
</evidence>
<organism evidence="8 9">
    <name type="scientific">Streptantibioticus parmotrematis</name>
    <dbReference type="NCBI Taxonomy" id="2873249"/>
    <lineage>
        <taxon>Bacteria</taxon>
        <taxon>Bacillati</taxon>
        <taxon>Actinomycetota</taxon>
        <taxon>Actinomycetes</taxon>
        <taxon>Kitasatosporales</taxon>
        <taxon>Streptomycetaceae</taxon>
        <taxon>Streptantibioticus</taxon>
    </lineage>
</organism>
<dbReference type="InterPro" id="IPR001223">
    <property type="entry name" value="Glyco_hydro18_cat"/>
</dbReference>
<evidence type="ECO:0000313" key="8">
    <source>
        <dbReference type="EMBL" id="MBY8885128.1"/>
    </source>
</evidence>
<dbReference type="PANTHER" id="PTHR45708">
    <property type="entry name" value="ENDOCHITINASE"/>
    <property type="match status" value="1"/>
</dbReference>
<comment type="similarity">
    <text evidence="5">Belongs to the glycosyl hydrolase 18 family.</text>
</comment>
<dbReference type="InterPro" id="IPR050542">
    <property type="entry name" value="Glycosyl_Hydrlase18_Chitinase"/>
</dbReference>
<name>A0ABS7QPL5_9ACTN</name>
<dbReference type="Gene3D" id="3.20.20.80">
    <property type="entry name" value="Glycosidases"/>
    <property type="match status" value="1"/>
</dbReference>
<evidence type="ECO:0000256" key="5">
    <source>
        <dbReference type="RuleBase" id="RU004453"/>
    </source>
</evidence>
<keyword evidence="6" id="KW-0732">Signal</keyword>
<proteinExistence type="inferred from homology"/>
<evidence type="ECO:0000313" key="9">
    <source>
        <dbReference type="Proteomes" id="UP001198565"/>
    </source>
</evidence>
<evidence type="ECO:0000259" key="7">
    <source>
        <dbReference type="PROSITE" id="PS51910"/>
    </source>
</evidence>
<dbReference type="InterPro" id="IPR001579">
    <property type="entry name" value="Glyco_hydro_18_chit_AS"/>
</dbReference>
<evidence type="ECO:0000256" key="2">
    <source>
        <dbReference type="ARBA" id="ARBA00022801"/>
    </source>
</evidence>
<feature type="domain" description="GH18" evidence="7">
    <location>
        <begin position="44"/>
        <end position="310"/>
    </location>
</feature>
<comment type="caution">
    <text evidence="8">The sequence shown here is derived from an EMBL/GenBank/DDBJ whole genome shotgun (WGS) entry which is preliminary data.</text>
</comment>
<dbReference type="PROSITE" id="PS51910">
    <property type="entry name" value="GH18_2"/>
    <property type="match status" value="1"/>
</dbReference>
<reference evidence="8 9" key="1">
    <citation type="submission" date="2021-08" db="EMBL/GenBank/DDBJ databases">
        <title>Streptomyces sp. PTM05 isolated from lichen.</title>
        <authorList>
            <person name="Somphong A."/>
            <person name="Phongsopitanun W."/>
            <person name="Tanasupawat S."/>
        </authorList>
    </citation>
    <scope>NUCLEOTIDE SEQUENCE [LARGE SCALE GENOMIC DNA]</scope>
    <source>
        <strain evidence="8 9">Ptm05</strain>
    </source>
</reference>
<gene>
    <name evidence="8" type="ORF">K7472_09765</name>
</gene>
<dbReference type="Pfam" id="PF00704">
    <property type="entry name" value="Glyco_hydro_18"/>
    <property type="match status" value="1"/>
</dbReference>
<dbReference type="PROSITE" id="PS51257">
    <property type="entry name" value="PROKAR_LIPOPROTEIN"/>
    <property type="match status" value="1"/>
</dbReference>
<dbReference type="EC" id="3.2.1.14" evidence="1"/>
<feature type="chain" id="PRO_5045050421" description="chitinase" evidence="6">
    <location>
        <begin position="33"/>
        <end position="310"/>
    </location>
</feature>
<accession>A0ABS7QPL5</accession>
<keyword evidence="2 4" id="KW-0378">Hydrolase</keyword>
<keyword evidence="9" id="KW-1185">Reference proteome</keyword>
<evidence type="ECO:0000256" key="4">
    <source>
        <dbReference type="RuleBase" id="RU000489"/>
    </source>
</evidence>
<dbReference type="PROSITE" id="PS01095">
    <property type="entry name" value="GH18_1"/>
    <property type="match status" value="1"/>
</dbReference>
<evidence type="ECO:0000256" key="6">
    <source>
        <dbReference type="SAM" id="SignalP"/>
    </source>
</evidence>
<dbReference type="RefSeq" id="WP_222976241.1">
    <property type="nucleotide sequence ID" value="NZ_JAINVZ010000005.1"/>
</dbReference>
<protein>
    <recommendedName>
        <fullName evidence="1">chitinase</fullName>
        <ecNumber evidence="1">3.2.1.14</ecNumber>
    </recommendedName>
</protein>
<keyword evidence="3 4" id="KW-0326">Glycosidase</keyword>
<sequence>MSHTARAPLTALVAVVACLLACLTAATGSAHASPAHHRPADTARHVVAYYQTQYDNGAYVSPSPLGGIATDIDLAAFHLDSDGTVHLNDDPPSAAKFDRMWSDLAALQKSGVRVEAMLGGAAQGTYANLHDDFTTYYGLLRDTLRTYHLDGVDLDIEEPFSLADTEHLIRQLRTDFGSSFVIAMAPVASDLSGGSTFSGGFDYRTLEQDVGSDISWYNAQFYCGWGDLSGTSDYDAVVSAGFAASRVVAGTVTNSANCSGYVDPSTLDSTLRSLVSEHSDFAGVAGWEYFNAQGSGGPQSWYQGVRDAMN</sequence>
<dbReference type="Proteomes" id="UP001198565">
    <property type="component" value="Unassembled WGS sequence"/>
</dbReference>
<dbReference type="PANTHER" id="PTHR45708:SF60">
    <property type="entry name" value="III CHITINASE, PUTATIVE (AFU_ORTHOLOGUE AFUA_5G03850)-RELATED"/>
    <property type="match status" value="1"/>
</dbReference>
<evidence type="ECO:0000256" key="1">
    <source>
        <dbReference type="ARBA" id="ARBA00012729"/>
    </source>
</evidence>
<dbReference type="InterPro" id="IPR017853">
    <property type="entry name" value="GH"/>
</dbReference>
<feature type="signal peptide" evidence="6">
    <location>
        <begin position="1"/>
        <end position="32"/>
    </location>
</feature>